<keyword evidence="4" id="KW-1185">Reference proteome</keyword>
<dbReference type="Pfam" id="PF13279">
    <property type="entry name" value="4HBT_2"/>
    <property type="match status" value="1"/>
</dbReference>
<sequence>MISLLVLGAVVFLLFNLKVLPGAWHVRVLWGIYEQTTAPTVCREKNSKNDAKSLFKYLTTTTRAAPLECDYNGHKSNSTYFTDLDVNRTQLLCRLFKLVLSASHYDRSKRNKHLNIALGSTCCVFRKEIQPFEEVEVWSRVLSWDEKWVYVVSYFVRRKPGKKGRVPREEDILASAIGRYVFKDGRRTVQPIEALKDCNLLPLETDPDWKEHEAERIKGMQIGGLLAGLGELPELLCPEYGCLN</sequence>
<evidence type="ECO:0000256" key="2">
    <source>
        <dbReference type="SAM" id="SignalP"/>
    </source>
</evidence>
<dbReference type="PANTHER" id="PTHR12475:SF4">
    <property type="entry name" value="PROTEIN THEM6"/>
    <property type="match status" value="1"/>
</dbReference>
<dbReference type="OrthoDB" id="265761at2759"/>
<protein>
    <submittedName>
        <fullName evidence="3">Uncharacterized protein</fullName>
    </submittedName>
</protein>
<dbReference type="GeneID" id="63699714"/>
<dbReference type="PANTHER" id="PTHR12475">
    <property type="match status" value="1"/>
</dbReference>
<feature type="chain" id="PRO_5001499233" evidence="2">
    <location>
        <begin position="22"/>
        <end position="244"/>
    </location>
</feature>
<dbReference type="Gene3D" id="3.10.129.10">
    <property type="entry name" value="Hotdog Thioesterase"/>
    <property type="match status" value="1"/>
</dbReference>
<dbReference type="InterPro" id="IPR029069">
    <property type="entry name" value="HotDog_dom_sf"/>
</dbReference>
<keyword evidence="2" id="KW-0732">Signal</keyword>
<dbReference type="AlphaFoldDB" id="A0A017S9H6"/>
<organism evidence="3 4">
    <name type="scientific">Aspergillus ruber (strain CBS 135680)</name>
    <dbReference type="NCBI Taxonomy" id="1388766"/>
    <lineage>
        <taxon>Eukaryota</taxon>
        <taxon>Fungi</taxon>
        <taxon>Dikarya</taxon>
        <taxon>Ascomycota</taxon>
        <taxon>Pezizomycotina</taxon>
        <taxon>Eurotiomycetes</taxon>
        <taxon>Eurotiomycetidae</taxon>
        <taxon>Eurotiales</taxon>
        <taxon>Aspergillaceae</taxon>
        <taxon>Aspergillus</taxon>
        <taxon>Aspergillus subgen. Aspergillus</taxon>
    </lineage>
</organism>
<reference evidence="4" key="1">
    <citation type="journal article" date="2014" name="Nat. Commun.">
        <title>Genomic adaptations of the halophilic Dead Sea filamentous fungus Eurotium rubrum.</title>
        <authorList>
            <person name="Kis-Papo T."/>
            <person name="Weig A.R."/>
            <person name="Riley R."/>
            <person name="Persoh D."/>
            <person name="Salamov A."/>
            <person name="Sun H."/>
            <person name="Lipzen A."/>
            <person name="Wasser S.P."/>
            <person name="Rambold G."/>
            <person name="Grigoriev I.V."/>
            <person name="Nevo E."/>
        </authorList>
    </citation>
    <scope>NUCLEOTIDE SEQUENCE [LARGE SCALE GENOMIC DNA]</scope>
    <source>
        <strain evidence="4">CBS 135680</strain>
    </source>
</reference>
<dbReference type="RefSeq" id="XP_040637386.1">
    <property type="nucleotide sequence ID" value="XM_040784590.1"/>
</dbReference>
<comment type="similarity">
    <text evidence="1">Belongs to the lcsJ thioesterase family.</text>
</comment>
<dbReference type="SUPFAM" id="SSF54637">
    <property type="entry name" value="Thioesterase/thiol ester dehydrase-isomerase"/>
    <property type="match status" value="1"/>
</dbReference>
<dbReference type="EMBL" id="KK088430">
    <property type="protein sequence ID" value="EYE93698.1"/>
    <property type="molecule type" value="Genomic_DNA"/>
</dbReference>
<evidence type="ECO:0000313" key="3">
    <source>
        <dbReference type="EMBL" id="EYE93698.1"/>
    </source>
</evidence>
<dbReference type="Proteomes" id="UP000019804">
    <property type="component" value="Unassembled WGS sequence"/>
</dbReference>
<gene>
    <name evidence="3" type="ORF">EURHEDRAFT_459520</name>
</gene>
<dbReference type="InterPro" id="IPR051490">
    <property type="entry name" value="THEM6_lcsJ_thioesterase"/>
</dbReference>
<dbReference type="HOGENOM" id="CLU_040660_3_0_1"/>
<feature type="signal peptide" evidence="2">
    <location>
        <begin position="1"/>
        <end position="21"/>
    </location>
</feature>
<name>A0A017S9H6_ASPRC</name>
<evidence type="ECO:0000256" key="1">
    <source>
        <dbReference type="ARBA" id="ARBA00038476"/>
    </source>
</evidence>
<evidence type="ECO:0000313" key="4">
    <source>
        <dbReference type="Proteomes" id="UP000019804"/>
    </source>
</evidence>
<proteinExistence type="inferred from homology"/>
<dbReference type="CDD" id="cd00586">
    <property type="entry name" value="4HBT"/>
    <property type="match status" value="1"/>
</dbReference>
<accession>A0A017S9H6</accession>